<sequence length="146" mass="15593">MWASRALVGIAAASVAEVEDTVTMPQLRILVLIGTHGPVNLAAVAETLEVNPSNASRAVDRLMKAGLLDRRDSPADRRNVHLTLTQAGAALVETVSSHRRRAIAAVLARMESEDRDALAVALRRFAATAGEPVDGDALTLLWPLIR</sequence>
<evidence type="ECO:0000259" key="1">
    <source>
        <dbReference type="PROSITE" id="PS50995"/>
    </source>
</evidence>
<dbReference type="InterPro" id="IPR036390">
    <property type="entry name" value="WH_DNA-bd_sf"/>
</dbReference>
<reference evidence="2 3" key="1">
    <citation type="submission" date="2023-08" db="EMBL/GenBank/DDBJ databases">
        <authorList>
            <person name="Girao M."/>
            <person name="Carvalho M.F."/>
        </authorList>
    </citation>
    <scope>NUCLEOTIDE SEQUENCE [LARGE SCALE GENOMIC DNA]</scope>
    <source>
        <strain evidence="2 3">CC-R104</strain>
    </source>
</reference>
<dbReference type="SUPFAM" id="SSF46785">
    <property type="entry name" value="Winged helix' DNA-binding domain"/>
    <property type="match status" value="1"/>
</dbReference>
<dbReference type="EMBL" id="JAUZMZ010000202">
    <property type="protein sequence ID" value="MEE2034910.1"/>
    <property type="molecule type" value="Genomic_DNA"/>
</dbReference>
<accession>A0ABU7JY18</accession>
<dbReference type="PROSITE" id="PS50995">
    <property type="entry name" value="HTH_MARR_2"/>
    <property type="match status" value="1"/>
</dbReference>
<feature type="domain" description="HTH marR-type" evidence="1">
    <location>
        <begin position="1"/>
        <end position="127"/>
    </location>
</feature>
<dbReference type="Gene3D" id="1.10.10.10">
    <property type="entry name" value="Winged helix-like DNA-binding domain superfamily/Winged helix DNA-binding domain"/>
    <property type="match status" value="1"/>
</dbReference>
<dbReference type="PANTHER" id="PTHR33164:SF94">
    <property type="entry name" value="TRANSCRIPTIONAL REGULATORY PROTEIN-RELATED"/>
    <property type="match status" value="1"/>
</dbReference>
<dbReference type="InterPro" id="IPR039422">
    <property type="entry name" value="MarR/SlyA-like"/>
</dbReference>
<dbReference type="Pfam" id="PF01047">
    <property type="entry name" value="MarR"/>
    <property type="match status" value="1"/>
</dbReference>
<dbReference type="Proteomes" id="UP001331936">
    <property type="component" value="Unassembled WGS sequence"/>
</dbReference>
<organism evidence="2 3">
    <name type="scientific">Rhodococcus chondri</name>
    <dbReference type="NCBI Taxonomy" id="3065941"/>
    <lineage>
        <taxon>Bacteria</taxon>
        <taxon>Bacillati</taxon>
        <taxon>Actinomycetota</taxon>
        <taxon>Actinomycetes</taxon>
        <taxon>Mycobacteriales</taxon>
        <taxon>Nocardiaceae</taxon>
        <taxon>Rhodococcus</taxon>
    </lineage>
</organism>
<keyword evidence="3" id="KW-1185">Reference proteome</keyword>
<proteinExistence type="predicted"/>
<evidence type="ECO:0000313" key="2">
    <source>
        <dbReference type="EMBL" id="MEE2034910.1"/>
    </source>
</evidence>
<dbReference type="PANTHER" id="PTHR33164">
    <property type="entry name" value="TRANSCRIPTIONAL REGULATOR, MARR FAMILY"/>
    <property type="match status" value="1"/>
</dbReference>
<name>A0ABU7JY18_9NOCA</name>
<dbReference type="InterPro" id="IPR036388">
    <property type="entry name" value="WH-like_DNA-bd_sf"/>
</dbReference>
<dbReference type="SMART" id="SM00347">
    <property type="entry name" value="HTH_MARR"/>
    <property type="match status" value="1"/>
</dbReference>
<dbReference type="InterPro" id="IPR000835">
    <property type="entry name" value="HTH_MarR-typ"/>
</dbReference>
<comment type="caution">
    <text evidence="2">The sequence shown here is derived from an EMBL/GenBank/DDBJ whole genome shotgun (WGS) entry which is preliminary data.</text>
</comment>
<evidence type="ECO:0000313" key="3">
    <source>
        <dbReference type="Proteomes" id="UP001331936"/>
    </source>
</evidence>
<protein>
    <submittedName>
        <fullName evidence="2">MarR family transcriptional regulator</fullName>
    </submittedName>
</protein>
<gene>
    <name evidence="2" type="ORF">Q8814_22830</name>
</gene>
<dbReference type="PRINTS" id="PR00598">
    <property type="entry name" value="HTHMARR"/>
</dbReference>